<evidence type="ECO:0000313" key="4">
    <source>
        <dbReference type="Proteomes" id="UP001161247"/>
    </source>
</evidence>
<dbReference type="Gene3D" id="3.80.10.10">
    <property type="entry name" value="Ribonuclease Inhibitor"/>
    <property type="match status" value="1"/>
</dbReference>
<dbReference type="InterPro" id="IPR053772">
    <property type="entry name" value="At1g61320/At1g61330-like"/>
</dbReference>
<reference evidence="3" key="1">
    <citation type="submission" date="2023-03" db="EMBL/GenBank/DDBJ databases">
        <authorList>
            <person name="Julca I."/>
        </authorList>
    </citation>
    <scope>NUCLEOTIDE SEQUENCE</scope>
</reference>
<organism evidence="3 4">
    <name type="scientific">Oldenlandia corymbosa var. corymbosa</name>
    <dbReference type="NCBI Taxonomy" id="529605"/>
    <lineage>
        <taxon>Eukaryota</taxon>
        <taxon>Viridiplantae</taxon>
        <taxon>Streptophyta</taxon>
        <taxon>Embryophyta</taxon>
        <taxon>Tracheophyta</taxon>
        <taxon>Spermatophyta</taxon>
        <taxon>Magnoliopsida</taxon>
        <taxon>eudicotyledons</taxon>
        <taxon>Gunneridae</taxon>
        <taxon>Pentapetalae</taxon>
        <taxon>asterids</taxon>
        <taxon>lamiids</taxon>
        <taxon>Gentianales</taxon>
        <taxon>Rubiaceae</taxon>
        <taxon>Rubioideae</taxon>
        <taxon>Spermacoceae</taxon>
        <taxon>Hedyotis-Oldenlandia complex</taxon>
        <taxon>Oldenlandia</taxon>
    </lineage>
</organism>
<feature type="domain" description="At1g61320/AtMIF1 LRR" evidence="2">
    <location>
        <begin position="130"/>
        <end position="484"/>
    </location>
</feature>
<dbReference type="PANTHER" id="PTHR34145:SF68">
    <property type="entry name" value="FBD DOMAIN-CONTAINING PROTEIN"/>
    <property type="match status" value="1"/>
</dbReference>
<dbReference type="InterPro" id="IPR001810">
    <property type="entry name" value="F-box_dom"/>
</dbReference>
<sequence length="525" mass="60823">MKALPYLLISVSSSQSSIVISFVTRMDMSCAKHRVFGKPKKMMASDSQFRKCAKSQQFLEDLPSEILVHILSFMTLKEAGRTSVLSKNWVGLWRFVVQLDFEPSKDSEYIVGTPLFNEMRGQYVEWVNKVLQSHKGFRIDKFRICFELNRFFQDDIDKWVHYAFSRRVERLELNLLDKGCPMYATQEHYHYNFPTRLLLDDNSNGSDESSIHHFAGFHQYYNLRSLRLGSVNVTGEDIHLFLNKSPFLEHLTVQGSCSKDMLSVVVLGPSLALKHLEITYCQYLQSIIVRDAPHLISINFTRVSNLVLENVPRLVDVCVSEWLFREIIPKLKTSCLSRVEVLSLSLAHDDLVDIEGKTRVLDVPQLTAVKQLIVYVNPWRDNDFIHLSSYLINLSPNLEKFVLKIFWNVDLLVNNKGLPSNKQFPRGIEEIVSGDRRRCRPLVSKHLKVFEFRGYLGRKTNDKLVRYFLKNATALERIIVDPRDQLVFDALYESSRYPGTEKFARNAAETKLRRLMPSSVEFLIP</sequence>
<dbReference type="SUPFAM" id="SSF81383">
    <property type="entry name" value="F-box domain"/>
    <property type="match status" value="1"/>
</dbReference>
<dbReference type="InterPro" id="IPR053781">
    <property type="entry name" value="F-box_AtFBL13-like"/>
</dbReference>
<protein>
    <submittedName>
        <fullName evidence="3">OLC1v1029493C4</fullName>
    </submittedName>
</protein>
<dbReference type="SUPFAM" id="SSF52047">
    <property type="entry name" value="RNI-like"/>
    <property type="match status" value="1"/>
</dbReference>
<dbReference type="EMBL" id="OX459119">
    <property type="protein sequence ID" value="CAI9093893.1"/>
    <property type="molecule type" value="Genomic_DNA"/>
</dbReference>
<accession>A0AAV1CFT4</accession>
<dbReference type="AlphaFoldDB" id="A0AAV1CFT4"/>
<dbReference type="Proteomes" id="UP001161247">
    <property type="component" value="Chromosome 2"/>
</dbReference>
<dbReference type="CDD" id="cd22160">
    <property type="entry name" value="F-box_AtFBL13-like"/>
    <property type="match status" value="1"/>
</dbReference>
<dbReference type="InterPro" id="IPR036047">
    <property type="entry name" value="F-box-like_dom_sf"/>
</dbReference>
<dbReference type="Pfam" id="PF23622">
    <property type="entry name" value="LRR_At1g61320_AtMIF1"/>
    <property type="match status" value="1"/>
</dbReference>
<evidence type="ECO:0000313" key="3">
    <source>
        <dbReference type="EMBL" id="CAI9093893.1"/>
    </source>
</evidence>
<dbReference type="Pfam" id="PF00646">
    <property type="entry name" value="F-box"/>
    <property type="match status" value="1"/>
</dbReference>
<dbReference type="Gene3D" id="1.20.1280.50">
    <property type="match status" value="1"/>
</dbReference>
<dbReference type="PANTHER" id="PTHR34145">
    <property type="entry name" value="OS02G0105600 PROTEIN"/>
    <property type="match status" value="1"/>
</dbReference>
<gene>
    <name evidence="3" type="ORF">OLC1_LOCUS5205</name>
</gene>
<dbReference type="InterPro" id="IPR032675">
    <property type="entry name" value="LRR_dom_sf"/>
</dbReference>
<keyword evidence="4" id="KW-1185">Reference proteome</keyword>
<name>A0AAV1CFT4_OLDCO</name>
<feature type="domain" description="F-box" evidence="1">
    <location>
        <begin position="59"/>
        <end position="89"/>
    </location>
</feature>
<evidence type="ECO:0000259" key="2">
    <source>
        <dbReference type="Pfam" id="PF23622"/>
    </source>
</evidence>
<dbReference type="InterPro" id="IPR055357">
    <property type="entry name" value="LRR_At1g61320_AtMIF1"/>
</dbReference>
<proteinExistence type="predicted"/>
<evidence type="ECO:0000259" key="1">
    <source>
        <dbReference type="Pfam" id="PF00646"/>
    </source>
</evidence>